<dbReference type="EMBL" id="JABCYN010000057">
    <property type="protein sequence ID" value="KAF6005766.1"/>
    <property type="molecule type" value="Genomic_DNA"/>
</dbReference>
<feature type="binding site" evidence="2">
    <location>
        <position position="68"/>
    </location>
    <ligand>
        <name>substrate</name>
    </ligand>
</feature>
<keyword evidence="5" id="KW-1185">Reference proteome</keyword>
<dbReference type="GO" id="GO:0003824">
    <property type="term" value="F:catalytic activity"/>
    <property type="evidence" value="ECO:0007669"/>
    <property type="project" value="InterPro"/>
</dbReference>
<dbReference type="SUPFAM" id="SSF53254">
    <property type="entry name" value="Phosphoglycerate mutase-like"/>
    <property type="match status" value="1"/>
</dbReference>
<feature type="binding site" evidence="2">
    <location>
        <begin position="11"/>
        <end position="18"/>
    </location>
    <ligand>
        <name>substrate</name>
    </ligand>
</feature>
<dbReference type="CDD" id="cd07067">
    <property type="entry name" value="HP_PGM_like"/>
    <property type="match status" value="1"/>
</dbReference>
<accession>A0A7D9H0V5</accession>
<evidence type="ECO:0000313" key="4">
    <source>
        <dbReference type="EMBL" id="VUG19121.1"/>
    </source>
</evidence>
<feature type="active site" description="Proton donor/acceptor" evidence="1">
    <location>
        <position position="97"/>
    </location>
</feature>
<evidence type="ECO:0000313" key="6">
    <source>
        <dbReference type="Proteomes" id="UP000568158"/>
    </source>
</evidence>
<evidence type="ECO:0000313" key="5">
    <source>
        <dbReference type="Proteomes" id="UP000478008"/>
    </source>
</evidence>
<dbReference type="Proteomes" id="UP000568158">
    <property type="component" value="Unassembled WGS sequence"/>
</dbReference>
<dbReference type="EMBL" id="CABFWN010000004">
    <property type="protein sequence ID" value="VUG19121.1"/>
    <property type="molecule type" value="Genomic_DNA"/>
</dbReference>
<evidence type="ECO:0000256" key="2">
    <source>
        <dbReference type="PIRSR" id="PIRSR613078-2"/>
    </source>
</evidence>
<dbReference type="Proteomes" id="UP000478008">
    <property type="component" value="Unassembled WGS sequence"/>
</dbReference>
<proteinExistence type="predicted"/>
<dbReference type="SMART" id="SM00855">
    <property type="entry name" value="PGAM"/>
    <property type="match status" value="1"/>
</dbReference>
<gene>
    <name evidence="4" type="ORF">DEBR0S4_11034G</name>
    <name evidence="3" type="ORF">HII12_005341</name>
</gene>
<dbReference type="InterPro" id="IPR052765">
    <property type="entry name" value="PGM-Related"/>
</dbReference>
<protein>
    <submittedName>
        <fullName evidence="4">DEBR0S4_11034g1_1</fullName>
    </submittedName>
</protein>
<feature type="active site" description="Tele-phosphohistidine intermediate" evidence="1">
    <location>
        <position position="12"/>
    </location>
</feature>
<organism evidence="4 5">
    <name type="scientific">Dekkera bruxellensis</name>
    <name type="common">Brettanomyces custersii</name>
    <dbReference type="NCBI Taxonomy" id="5007"/>
    <lineage>
        <taxon>Eukaryota</taxon>
        <taxon>Fungi</taxon>
        <taxon>Dikarya</taxon>
        <taxon>Ascomycota</taxon>
        <taxon>Saccharomycotina</taxon>
        <taxon>Pichiomycetes</taxon>
        <taxon>Pichiales</taxon>
        <taxon>Pichiaceae</taxon>
        <taxon>Brettanomyces</taxon>
    </lineage>
</organism>
<feature type="binding site" evidence="2">
    <location>
        <position position="107"/>
    </location>
    <ligand>
        <name>substrate</name>
    </ligand>
</feature>
<dbReference type="PANTHER" id="PTHR46192">
    <property type="entry name" value="BROAD-RANGE ACID PHOSPHATASE DET1"/>
    <property type="match status" value="1"/>
</dbReference>
<dbReference type="Gene3D" id="3.40.50.1240">
    <property type="entry name" value="Phosphoglycerate mutase-like"/>
    <property type="match status" value="1"/>
</dbReference>
<sequence length="288" mass="33832">MGRPRLILLVRHGESEGNKDKTVNQYIPNHKVPLTNHGHEQALEAGKLLKSLLKEDDSICFYTSPYLRARQTTNDIIEGIKDTGVKYVIEEEPRMREQDFGNFQSTKEEMQRIWVERAKYGHFFYRIPYGESAADVYDRCASFDASLFRHFARDTFPSILVLVTHGIWARVFLMKWFRWTVEYFEDLQNVPHCTWIVMEKDPKTQKYRLNTHLQTWSELEDQQRAKKLKEDTSDELRLTTNGQLDDNEMNTVAVAAAKAKDEQVKRSLETMRKYEVLFKNNNTKEAGI</sequence>
<dbReference type="AlphaFoldDB" id="A0A7D9H0V5"/>
<dbReference type="InterPro" id="IPR001345">
    <property type="entry name" value="PG/BPGM_mutase_AS"/>
</dbReference>
<reference evidence="3 6" key="2">
    <citation type="journal article" date="2020" name="Appl. Microbiol. Biotechnol.">
        <title>Targeted gene deletion in Brettanomyces bruxellensis with an expression-free CRISPR-Cas9 system.</title>
        <authorList>
            <person name="Varela C."/>
            <person name="Bartel C."/>
            <person name="Onetto C."/>
            <person name="Borneman A."/>
        </authorList>
    </citation>
    <scope>NUCLEOTIDE SEQUENCE [LARGE SCALE GENOMIC DNA]</scope>
    <source>
        <strain evidence="3 6">AWRI1613</strain>
    </source>
</reference>
<evidence type="ECO:0000256" key="1">
    <source>
        <dbReference type="PIRSR" id="PIRSR613078-1"/>
    </source>
</evidence>
<name>A0A7D9H0V5_DEKBR</name>
<dbReference type="Pfam" id="PF00300">
    <property type="entry name" value="His_Phos_1"/>
    <property type="match status" value="1"/>
</dbReference>
<evidence type="ECO:0000313" key="3">
    <source>
        <dbReference type="EMBL" id="KAF6005766.1"/>
    </source>
</evidence>
<dbReference type="InterPro" id="IPR013078">
    <property type="entry name" value="His_Pase_superF_clade-1"/>
</dbReference>
<dbReference type="PROSITE" id="PS00175">
    <property type="entry name" value="PG_MUTASE"/>
    <property type="match status" value="1"/>
</dbReference>
<reference evidence="4 5" key="1">
    <citation type="submission" date="2019-07" db="EMBL/GenBank/DDBJ databases">
        <authorList>
            <person name="Friedrich A."/>
            <person name="Schacherer J."/>
        </authorList>
    </citation>
    <scope>NUCLEOTIDE SEQUENCE [LARGE SCALE GENOMIC DNA]</scope>
</reference>
<dbReference type="InterPro" id="IPR029033">
    <property type="entry name" value="His_PPase_superfam"/>
</dbReference>